<comment type="caution">
    <text evidence="6">The sequence shown here is derived from an EMBL/GenBank/DDBJ whole genome shotgun (WGS) entry which is preliminary data.</text>
</comment>
<dbReference type="PANTHER" id="PTHR43179">
    <property type="entry name" value="RHAMNOSYLTRANSFERASE WBBL"/>
    <property type="match status" value="1"/>
</dbReference>
<proteinExistence type="inferred from homology"/>
<dbReference type="SUPFAM" id="SSF53448">
    <property type="entry name" value="Nucleotide-diphospho-sugar transferases"/>
    <property type="match status" value="1"/>
</dbReference>
<organism evidence="6 7">
    <name type="scientific">Vasconcelosia minhoensis LEGE 07310</name>
    <dbReference type="NCBI Taxonomy" id="915328"/>
    <lineage>
        <taxon>Bacteria</taxon>
        <taxon>Bacillati</taxon>
        <taxon>Cyanobacteriota</taxon>
        <taxon>Cyanophyceae</taxon>
        <taxon>Nodosilineales</taxon>
        <taxon>Cymatolegaceae</taxon>
        <taxon>Vasconcelosia</taxon>
        <taxon>Vasconcelosia minhoensis</taxon>
    </lineage>
</organism>
<dbReference type="Pfam" id="PF00535">
    <property type="entry name" value="Glycos_transf_2"/>
    <property type="match status" value="1"/>
</dbReference>
<evidence type="ECO:0000256" key="3">
    <source>
        <dbReference type="ARBA" id="ARBA00022676"/>
    </source>
</evidence>
<evidence type="ECO:0000256" key="2">
    <source>
        <dbReference type="ARBA" id="ARBA00006739"/>
    </source>
</evidence>
<dbReference type="InterPro" id="IPR001173">
    <property type="entry name" value="Glyco_trans_2-like"/>
</dbReference>
<dbReference type="AlphaFoldDB" id="A0A8J7AIZ1"/>
<comment type="similarity">
    <text evidence="2">Belongs to the glycosyltransferase 2 family.</text>
</comment>
<dbReference type="GO" id="GO:0016757">
    <property type="term" value="F:glycosyltransferase activity"/>
    <property type="evidence" value="ECO:0007669"/>
    <property type="project" value="UniProtKB-KW"/>
</dbReference>
<dbReference type="EMBL" id="JADEXG010000074">
    <property type="protein sequence ID" value="MBE9079946.1"/>
    <property type="molecule type" value="Genomic_DNA"/>
</dbReference>
<feature type="domain" description="Glycosyltransferase 2-like" evidence="5">
    <location>
        <begin position="13"/>
        <end position="143"/>
    </location>
</feature>
<dbReference type="InterPro" id="IPR029044">
    <property type="entry name" value="Nucleotide-diphossugar_trans"/>
</dbReference>
<name>A0A8J7AIZ1_9CYAN</name>
<evidence type="ECO:0000256" key="1">
    <source>
        <dbReference type="ARBA" id="ARBA00004776"/>
    </source>
</evidence>
<reference evidence="6" key="1">
    <citation type="submission" date="2020-10" db="EMBL/GenBank/DDBJ databases">
        <authorList>
            <person name="Castelo-Branco R."/>
            <person name="Eusebio N."/>
            <person name="Adriana R."/>
            <person name="Vieira A."/>
            <person name="Brugerolle De Fraissinette N."/>
            <person name="Rezende De Castro R."/>
            <person name="Schneider M.P."/>
            <person name="Vasconcelos V."/>
            <person name="Leao P.N."/>
        </authorList>
    </citation>
    <scope>NUCLEOTIDE SEQUENCE</scope>
    <source>
        <strain evidence="6">LEGE 07310</strain>
    </source>
</reference>
<accession>A0A8J7AIZ1</accession>
<keyword evidence="7" id="KW-1185">Reference proteome</keyword>
<dbReference type="RefSeq" id="WP_193911411.1">
    <property type="nucleotide sequence ID" value="NZ_JADEXG010000074.1"/>
</dbReference>
<gene>
    <name evidence="6" type="ORF">IQ241_22090</name>
</gene>
<keyword evidence="4" id="KW-0808">Transferase</keyword>
<evidence type="ECO:0000256" key="4">
    <source>
        <dbReference type="ARBA" id="ARBA00022679"/>
    </source>
</evidence>
<dbReference type="PANTHER" id="PTHR43179:SF12">
    <property type="entry name" value="GALACTOFURANOSYLTRANSFERASE GLFT2"/>
    <property type="match status" value="1"/>
</dbReference>
<comment type="pathway">
    <text evidence="1">Cell wall biogenesis; cell wall polysaccharide biosynthesis.</text>
</comment>
<evidence type="ECO:0000313" key="7">
    <source>
        <dbReference type="Proteomes" id="UP000636505"/>
    </source>
</evidence>
<protein>
    <submittedName>
        <fullName evidence="6">Glycosyltransferase family 2 protein</fullName>
    </submittedName>
</protein>
<evidence type="ECO:0000259" key="5">
    <source>
        <dbReference type="Pfam" id="PF00535"/>
    </source>
</evidence>
<keyword evidence="3" id="KW-0328">Glycosyltransferase</keyword>
<evidence type="ECO:0000313" key="6">
    <source>
        <dbReference type="EMBL" id="MBE9079946.1"/>
    </source>
</evidence>
<dbReference type="Gene3D" id="3.90.550.10">
    <property type="entry name" value="Spore Coat Polysaccharide Biosynthesis Protein SpsA, Chain A"/>
    <property type="match status" value="1"/>
</dbReference>
<sequence>MVEVIRLPSVAAVVPTYNRREKTLRFLTIALTQTYPRLTVIVVDAASADGTAEAVQQQFPQVVLLTTSDRDYWSATVNVGVRYALTHGFDYILTIYDDSVIEPDHLERLVALAERRQLKILGNRIDYLAQPGQIWALGTYIRWGTQDFLGWPTVIPTSGICRWRCGGRMRSRQTPYPVMAS</sequence>
<dbReference type="Proteomes" id="UP000636505">
    <property type="component" value="Unassembled WGS sequence"/>
</dbReference>